<sequence>MSSNYFRNELSSLCWIQKLKKGEKKVDDVIDSFVQQDMKIWSPGKSLFHPKFAVFLFFIGSVVHAIFATLFYINYKSKGYIEYSTEPITKGEDSLTINVTLDVSGPVYVNVYIDNFYQNFRSFVQSRPPEIFPGFSCGTANTLDYLRKVRGDTLNNFIYNIPNNGSGNLSDDTPLIPCGLSSLTFFNDEFDLLKVNDDGSKEKIEISFENSFLRNDFSMFAIPFNDKMWIKTTDIHYRTWMHGAWLPNFKMVWGKIEQNLHKGLYEIKMRHNLWPAEEFNSKKRIGIEKVSFIGSKNFIAGCFFLVWSTWLFIMTVLLLIMIHFPNRALKIIS</sequence>
<dbReference type="AlphaFoldDB" id="A0AAV9XT23"/>
<evidence type="ECO:0000256" key="4">
    <source>
        <dbReference type="ARBA" id="ARBA00022989"/>
    </source>
</evidence>
<keyword evidence="3 7" id="KW-0812">Transmembrane</keyword>
<evidence type="ECO:0000313" key="8">
    <source>
        <dbReference type="EMBL" id="KAK6587623.1"/>
    </source>
</evidence>
<evidence type="ECO:0000256" key="5">
    <source>
        <dbReference type="ARBA" id="ARBA00023136"/>
    </source>
</evidence>
<comment type="similarity">
    <text evidence="2 6">Belongs to the CDC50/LEM3 family.</text>
</comment>
<evidence type="ECO:0000313" key="9">
    <source>
        <dbReference type="Proteomes" id="UP001311799"/>
    </source>
</evidence>
<dbReference type="PIRSF" id="PIRSF015840">
    <property type="entry name" value="DUF284_TM_euk"/>
    <property type="match status" value="1"/>
</dbReference>
<keyword evidence="4 7" id="KW-1133">Transmembrane helix</keyword>
<organism evidence="8 9">
    <name type="scientific">Cryptosporidium xiaoi</name>
    <dbReference type="NCBI Taxonomy" id="659607"/>
    <lineage>
        <taxon>Eukaryota</taxon>
        <taxon>Sar</taxon>
        <taxon>Alveolata</taxon>
        <taxon>Apicomplexa</taxon>
        <taxon>Conoidasida</taxon>
        <taxon>Coccidia</taxon>
        <taxon>Eucoccidiorida</taxon>
        <taxon>Eimeriorina</taxon>
        <taxon>Cryptosporidiidae</taxon>
        <taxon>Cryptosporidium</taxon>
    </lineage>
</organism>
<dbReference type="Pfam" id="PF03381">
    <property type="entry name" value="CDC50"/>
    <property type="match status" value="1"/>
</dbReference>
<evidence type="ECO:0000256" key="6">
    <source>
        <dbReference type="PIRNR" id="PIRNR015840"/>
    </source>
</evidence>
<dbReference type="PANTHER" id="PTHR10926">
    <property type="entry name" value="CELL CYCLE CONTROL PROTEIN 50"/>
    <property type="match status" value="1"/>
</dbReference>
<name>A0AAV9XT23_9CRYT</name>
<comment type="caution">
    <text evidence="8">The sequence shown here is derived from an EMBL/GenBank/DDBJ whole genome shotgun (WGS) entry which is preliminary data.</text>
</comment>
<feature type="transmembrane region" description="Helical" evidence="7">
    <location>
        <begin position="52"/>
        <end position="73"/>
    </location>
</feature>
<evidence type="ECO:0000256" key="3">
    <source>
        <dbReference type="ARBA" id="ARBA00022692"/>
    </source>
</evidence>
<gene>
    <name evidence="8" type="ORF">RS030_81297</name>
</gene>
<dbReference type="EMBL" id="JAWDEY010000036">
    <property type="protein sequence ID" value="KAK6587623.1"/>
    <property type="molecule type" value="Genomic_DNA"/>
</dbReference>
<reference evidence="8 9" key="1">
    <citation type="submission" date="2023-10" db="EMBL/GenBank/DDBJ databases">
        <title>Comparative genomics analysis reveals potential genetic determinants of host preference in Cryptosporidium xiaoi.</title>
        <authorList>
            <person name="Xiao L."/>
            <person name="Li J."/>
        </authorList>
    </citation>
    <scope>NUCLEOTIDE SEQUENCE [LARGE SCALE GENOMIC DNA]</scope>
    <source>
        <strain evidence="8 9">52996</strain>
    </source>
</reference>
<keyword evidence="5 6" id="KW-0472">Membrane</keyword>
<keyword evidence="9" id="KW-1185">Reference proteome</keyword>
<dbReference type="Proteomes" id="UP001311799">
    <property type="component" value="Unassembled WGS sequence"/>
</dbReference>
<comment type="subcellular location">
    <subcellularLocation>
        <location evidence="1">Membrane</location>
        <topology evidence="1">Multi-pass membrane protein</topology>
    </subcellularLocation>
</comment>
<evidence type="ECO:0000256" key="2">
    <source>
        <dbReference type="ARBA" id="ARBA00009457"/>
    </source>
</evidence>
<proteinExistence type="inferred from homology"/>
<dbReference type="InterPro" id="IPR005045">
    <property type="entry name" value="CDC50/LEM3_fam"/>
</dbReference>
<evidence type="ECO:0000256" key="1">
    <source>
        <dbReference type="ARBA" id="ARBA00004141"/>
    </source>
</evidence>
<dbReference type="GO" id="GO:0005886">
    <property type="term" value="C:plasma membrane"/>
    <property type="evidence" value="ECO:0007669"/>
    <property type="project" value="TreeGrafter"/>
</dbReference>
<dbReference type="GO" id="GO:0005783">
    <property type="term" value="C:endoplasmic reticulum"/>
    <property type="evidence" value="ECO:0007669"/>
    <property type="project" value="TreeGrafter"/>
</dbReference>
<dbReference type="PANTHER" id="PTHR10926:SF0">
    <property type="entry name" value="CDC50, ISOFORM A"/>
    <property type="match status" value="1"/>
</dbReference>
<feature type="transmembrane region" description="Helical" evidence="7">
    <location>
        <begin position="298"/>
        <end position="324"/>
    </location>
</feature>
<dbReference type="GO" id="GO:0005794">
    <property type="term" value="C:Golgi apparatus"/>
    <property type="evidence" value="ECO:0007669"/>
    <property type="project" value="TreeGrafter"/>
</dbReference>
<evidence type="ECO:0000256" key="7">
    <source>
        <dbReference type="SAM" id="Phobius"/>
    </source>
</evidence>
<protein>
    <submittedName>
        <fullName evidence="8">Cdc50p like membrane</fullName>
    </submittedName>
</protein>
<accession>A0AAV9XT23</accession>